<keyword evidence="3" id="KW-1185">Reference proteome</keyword>
<sequence length="571" mass="64281">MSSNGFSITQPLATHLSANGQAEGHDDSGAVFDATTGLVLPSDVKVAYEVIANNTVSAPSQQDSVEATAAILGLETQASTFLDFALELIPASALKSKLVAFVDAPHAPADQSLVPIDAFLSRPDRSDWDTHCVTMKDAWQLFCAKIESLSDGQIDMRQMAAPSGPARSKVAMLWHYPTFTSGNSVFSHVMDPDSPSLWVQLETRFSNWPALREACLELVKELVSDDRLLVVTGDEIWQEAKWLVTSRGLSLTYVELQVDLKMFGTKPRIYLAQDSDKKIQQVIIRIWHGQYIYHNSNEPRGAMWDLMWNVACNIADVEIKSPALLTWAATHFLRSTSQDPNVALSRPGSYTVLQTLMRRQEKEKKPVTLDEVHQYFPNLFLRHPELVDAVKQAADKGYAPLSAIQQHFNKKSIKTRQQRQLKRQEEGVIPPPPLKRVATDAKKIDAAEKSALVRKSDQQRKWEALQNCHQIRQAEANRHNPEKTMGHTRTLERMDRMKTMLEAGESKKFSAELASWAIFYNAKKFPRGLPYRPEHGTDLYIDEDHPAVLISRQSRVRDPIERRVLAGPVEE</sequence>
<reference evidence="2" key="1">
    <citation type="journal article" date="2021" name="Nat. Commun.">
        <title>Genetic determinants of endophytism in the Arabidopsis root mycobiome.</title>
        <authorList>
            <person name="Mesny F."/>
            <person name="Miyauchi S."/>
            <person name="Thiergart T."/>
            <person name="Pickel B."/>
            <person name="Atanasova L."/>
            <person name="Karlsson M."/>
            <person name="Huettel B."/>
            <person name="Barry K.W."/>
            <person name="Haridas S."/>
            <person name="Chen C."/>
            <person name="Bauer D."/>
            <person name="Andreopoulos W."/>
            <person name="Pangilinan J."/>
            <person name="LaButti K."/>
            <person name="Riley R."/>
            <person name="Lipzen A."/>
            <person name="Clum A."/>
            <person name="Drula E."/>
            <person name="Henrissat B."/>
            <person name="Kohler A."/>
            <person name="Grigoriev I.V."/>
            <person name="Martin F.M."/>
            <person name="Hacquard S."/>
        </authorList>
    </citation>
    <scope>NUCLEOTIDE SEQUENCE</scope>
    <source>
        <strain evidence="2">FSSC 5 MPI-SDFR-AT-0091</strain>
    </source>
</reference>
<dbReference type="AlphaFoldDB" id="A0A9P9H5R1"/>
<evidence type="ECO:0000256" key="1">
    <source>
        <dbReference type="SAM" id="MobiDB-lite"/>
    </source>
</evidence>
<dbReference type="OrthoDB" id="5050747at2759"/>
<feature type="compositionally biased region" description="Basic residues" evidence="1">
    <location>
        <begin position="411"/>
        <end position="421"/>
    </location>
</feature>
<comment type="caution">
    <text evidence="2">The sequence shown here is derived from an EMBL/GenBank/DDBJ whole genome shotgun (WGS) entry which is preliminary data.</text>
</comment>
<proteinExistence type="predicted"/>
<accession>A0A9P9H5R1</accession>
<feature type="region of interest" description="Disordered" evidence="1">
    <location>
        <begin position="411"/>
        <end position="435"/>
    </location>
</feature>
<evidence type="ECO:0000313" key="2">
    <source>
        <dbReference type="EMBL" id="KAH7250599.1"/>
    </source>
</evidence>
<evidence type="ECO:0000313" key="3">
    <source>
        <dbReference type="Proteomes" id="UP000736672"/>
    </source>
</evidence>
<protein>
    <submittedName>
        <fullName evidence="2">Uncharacterized protein</fullName>
    </submittedName>
</protein>
<organism evidence="2 3">
    <name type="scientific">Fusarium solani</name>
    <name type="common">Filamentous fungus</name>
    <dbReference type="NCBI Taxonomy" id="169388"/>
    <lineage>
        <taxon>Eukaryota</taxon>
        <taxon>Fungi</taxon>
        <taxon>Dikarya</taxon>
        <taxon>Ascomycota</taxon>
        <taxon>Pezizomycotina</taxon>
        <taxon>Sordariomycetes</taxon>
        <taxon>Hypocreomycetidae</taxon>
        <taxon>Hypocreales</taxon>
        <taxon>Nectriaceae</taxon>
        <taxon>Fusarium</taxon>
        <taxon>Fusarium solani species complex</taxon>
    </lineage>
</organism>
<dbReference type="EMBL" id="JAGTJS010000012">
    <property type="protein sequence ID" value="KAH7250599.1"/>
    <property type="molecule type" value="Genomic_DNA"/>
</dbReference>
<name>A0A9P9H5R1_FUSSL</name>
<gene>
    <name evidence="2" type="ORF">B0J15DRAFT_595909</name>
</gene>
<dbReference type="Proteomes" id="UP000736672">
    <property type="component" value="Unassembled WGS sequence"/>
</dbReference>